<dbReference type="AlphaFoldDB" id="H3KHH3"/>
<evidence type="ECO:0000256" key="13">
    <source>
        <dbReference type="SAM" id="MobiDB-lite"/>
    </source>
</evidence>
<dbReference type="PANTHER" id="PTHR42855:SF1">
    <property type="entry name" value="ABC TRANSPORTER DOMAIN-CONTAINING PROTEIN"/>
    <property type="match status" value="1"/>
</dbReference>
<dbReference type="PANTHER" id="PTHR42855">
    <property type="entry name" value="ABC TRANSPORTER ATP-BINDING SUBUNIT"/>
    <property type="match status" value="1"/>
</dbReference>
<dbReference type="GO" id="GO:0003677">
    <property type="term" value="F:DNA binding"/>
    <property type="evidence" value="ECO:0007669"/>
    <property type="project" value="UniProtKB-UniRule"/>
</dbReference>
<dbReference type="InterPro" id="IPR027417">
    <property type="entry name" value="P-loop_NTPase"/>
</dbReference>
<dbReference type="GO" id="GO:0006281">
    <property type="term" value="P:DNA repair"/>
    <property type="evidence" value="ECO:0007669"/>
    <property type="project" value="UniProtKB-KW"/>
</dbReference>
<dbReference type="Proteomes" id="UP000004956">
    <property type="component" value="Unassembled WGS sequence"/>
</dbReference>
<dbReference type="GO" id="GO:0005737">
    <property type="term" value="C:cytoplasm"/>
    <property type="evidence" value="ECO:0007669"/>
    <property type="project" value="UniProtKB-SubCell"/>
</dbReference>
<dbReference type="InterPro" id="IPR017871">
    <property type="entry name" value="ABC_transporter-like_CS"/>
</dbReference>
<keyword evidence="1" id="KW-0472">Membrane</keyword>
<keyword evidence="7 12" id="KW-0067">ATP-binding</keyword>
<evidence type="ECO:0000256" key="9">
    <source>
        <dbReference type="ARBA" id="ARBA00023204"/>
    </source>
</evidence>
<dbReference type="EMBL" id="AFBQ01000337">
    <property type="protein sequence ID" value="EHY30425.1"/>
    <property type="molecule type" value="Genomic_DNA"/>
</dbReference>
<evidence type="ECO:0000256" key="5">
    <source>
        <dbReference type="ARBA" id="ARBA00022763"/>
    </source>
</evidence>
<dbReference type="InterPro" id="IPR037118">
    <property type="entry name" value="Val-tRNA_synth_C_sf"/>
</dbReference>
<keyword evidence="8 12" id="KW-0238">DNA-binding</keyword>
<dbReference type="RefSeq" id="WP_008543496.1">
    <property type="nucleotide sequence ID" value="NZ_JH605011.1"/>
</dbReference>
<feature type="compositionally biased region" description="Basic and acidic residues" evidence="13">
    <location>
        <begin position="504"/>
        <end position="518"/>
    </location>
</feature>
<comment type="function">
    <text evidence="12">Probably plays a role in ribosome assembly or function. May be involved in resolution of branched DNA intermediates that result from template switching in postreplication gaps. Binds DNA and has ATPase activity.</text>
</comment>
<dbReference type="InterPro" id="IPR032781">
    <property type="entry name" value="ABC_tran_Xtn"/>
</dbReference>
<protein>
    <recommendedName>
        <fullName evidence="12">ATP-binding protein Uup</fullName>
        <ecNumber evidence="12">3.6.1.-</ecNumber>
    </recommendedName>
</protein>
<dbReference type="InterPro" id="IPR003593">
    <property type="entry name" value="AAA+_ATPase"/>
</dbReference>
<dbReference type="InterPro" id="IPR051309">
    <property type="entry name" value="ABCF_ATPase"/>
</dbReference>
<dbReference type="EC" id="3.6.1.-" evidence="12"/>
<keyword evidence="5 12" id="KW-0227">DNA damage</keyword>
<comment type="subcellular location">
    <subcellularLocation>
        <location evidence="12">Cytoplasm</location>
    </subcellularLocation>
    <text evidence="12">Associates with ribosomes.</text>
</comment>
<keyword evidence="1" id="KW-1003">Cell membrane</keyword>
<comment type="similarity">
    <text evidence="11 12">Belongs to the ABC transporter superfamily. ABCF family. Uup subfamily.</text>
</comment>
<feature type="region of interest" description="Disordered" evidence="13">
    <location>
        <begin position="504"/>
        <end position="528"/>
    </location>
</feature>
<dbReference type="OrthoDB" id="9762051at2"/>
<evidence type="ECO:0000256" key="10">
    <source>
        <dbReference type="ARBA" id="ARBA00049360"/>
    </source>
</evidence>
<evidence type="ECO:0000256" key="1">
    <source>
        <dbReference type="ARBA" id="ARBA00022475"/>
    </source>
</evidence>
<accession>H3KHH3</accession>
<feature type="binding site" evidence="12">
    <location>
        <begin position="325"/>
        <end position="332"/>
    </location>
    <ligand>
        <name>ATP</name>
        <dbReference type="ChEBI" id="CHEBI:30616"/>
        <label>2</label>
    </ligand>
</feature>
<keyword evidence="9 12" id="KW-0234">DNA repair</keyword>
<keyword evidence="6 12" id="KW-0378">Hydrolase</keyword>
<evidence type="ECO:0000256" key="7">
    <source>
        <dbReference type="ARBA" id="ARBA00022840"/>
    </source>
</evidence>
<feature type="binding site" evidence="12">
    <location>
        <begin position="36"/>
        <end position="43"/>
    </location>
    <ligand>
        <name>ATP</name>
        <dbReference type="ChEBI" id="CHEBI:30616"/>
        <label>1</label>
    </ligand>
</feature>
<evidence type="ECO:0000313" key="15">
    <source>
        <dbReference type="EMBL" id="EHY30425.1"/>
    </source>
</evidence>
<dbReference type="STRING" id="762967.HMPREF9440_02217"/>
<evidence type="ECO:0000256" key="4">
    <source>
        <dbReference type="ARBA" id="ARBA00022741"/>
    </source>
</evidence>
<keyword evidence="3 12" id="KW-0677">Repeat</keyword>
<gene>
    <name evidence="12" type="primary">uup</name>
    <name evidence="15" type="ORF">HMPREF9440_02217</name>
</gene>
<dbReference type="GO" id="GO:0016887">
    <property type="term" value="F:ATP hydrolysis activity"/>
    <property type="evidence" value="ECO:0007669"/>
    <property type="project" value="UniProtKB-UniRule"/>
</dbReference>
<dbReference type="HOGENOM" id="CLU_000604_36_0_4"/>
<dbReference type="Pfam" id="PF12848">
    <property type="entry name" value="ABC_tran_Xtn"/>
    <property type="match status" value="1"/>
</dbReference>
<dbReference type="InterPro" id="IPR043686">
    <property type="entry name" value="Uup"/>
</dbReference>
<keyword evidence="16" id="KW-1185">Reference proteome</keyword>
<evidence type="ECO:0000313" key="16">
    <source>
        <dbReference type="Proteomes" id="UP000004956"/>
    </source>
</evidence>
<sequence>MALITLQGAQLAWGDLPLLDNADLAVEPGERIGLIGRNGTGKSSLLSVLGGRTMLDDGEMKRVDGLTVHYVEQEPAIPAAPTFREALALRGDFASHHDERESWRLLARLDEFLERFGLDGDADPARASGGEKKRAALALAFALAPDLLLLDEPTNHLDIDAISRLEALVNSECRAQRAAVIITHDRAFLDNVSTRIIELDRGILRSYPGSFSAYESRKEEELAAEELARQRFDKFWAQEEVWIRKGIEARRTRNEGRVRRLEELRRIREARRDRMGSVQMAIDAGEKSGKIVAEVEGLTMKFGEKTVVENLNFRLMRGDRLGLIGRNGAGKSTLIKLLLGKLEPTAGTVKLGTNLSIAYFDQLREQLDLTKTVAETIAPGSDWVEIGGQKKHIVAYLGDFLFPPRRANVPVSSLSGGERNRLLLARLFALPANLLVLDEPTNDLDIDSLELLEQTLQSYPGTIILVSHDRRFLDNVVTEVLAPEGEGRWREYVGGYADWLRQRTEPQPEAKAAPKEAKPQPVRRRTEKVRLSYKETKELEALPAKLEALEAEQAALIEKMSAPDYHQQSAETLRADAERMKAIEAETAEAFERWEALEAKKAEAEANA</sequence>
<evidence type="ECO:0000256" key="8">
    <source>
        <dbReference type="ARBA" id="ARBA00023125"/>
    </source>
</evidence>
<feature type="domain" description="ABC transporter" evidence="14">
    <location>
        <begin position="293"/>
        <end position="510"/>
    </location>
</feature>
<dbReference type="FunFam" id="3.40.50.300:FF:000309">
    <property type="entry name" value="ABC transporter ATP-binding protein"/>
    <property type="match status" value="1"/>
</dbReference>
<keyword evidence="2 12" id="KW-0963">Cytoplasm</keyword>
<keyword evidence="4 12" id="KW-0547">Nucleotide-binding</keyword>
<dbReference type="HAMAP" id="MF_00848">
    <property type="entry name" value="Uup"/>
    <property type="match status" value="1"/>
</dbReference>
<dbReference type="Pfam" id="PF00005">
    <property type="entry name" value="ABC_tran"/>
    <property type="match status" value="2"/>
</dbReference>
<dbReference type="CDD" id="cd03221">
    <property type="entry name" value="ABCF_EF-3"/>
    <property type="match status" value="2"/>
</dbReference>
<dbReference type="PROSITE" id="PS00211">
    <property type="entry name" value="ABC_TRANSPORTER_1"/>
    <property type="match status" value="1"/>
</dbReference>
<evidence type="ECO:0000256" key="11">
    <source>
        <dbReference type="ARBA" id="ARBA00061478"/>
    </source>
</evidence>
<dbReference type="SMART" id="SM00382">
    <property type="entry name" value="AAA"/>
    <property type="match status" value="2"/>
</dbReference>
<dbReference type="GO" id="GO:0005524">
    <property type="term" value="F:ATP binding"/>
    <property type="evidence" value="ECO:0007669"/>
    <property type="project" value="UniProtKB-UniRule"/>
</dbReference>
<evidence type="ECO:0000259" key="14">
    <source>
        <dbReference type="PROSITE" id="PS50893"/>
    </source>
</evidence>
<comment type="catalytic activity">
    <reaction evidence="10 12">
        <text>ATP + H2O = ADP + phosphate + H(+)</text>
        <dbReference type="Rhea" id="RHEA:13065"/>
        <dbReference type="ChEBI" id="CHEBI:15377"/>
        <dbReference type="ChEBI" id="CHEBI:15378"/>
        <dbReference type="ChEBI" id="CHEBI:30616"/>
        <dbReference type="ChEBI" id="CHEBI:43474"/>
        <dbReference type="ChEBI" id="CHEBI:456216"/>
    </reaction>
</comment>
<dbReference type="Gene3D" id="1.10.287.380">
    <property type="entry name" value="Valyl-tRNA synthetase, C-terminal domain"/>
    <property type="match status" value="1"/>
</dbReference>
<dbReference type="PATRIC" id="fig|762967.3.peg.1742"/>
<dbReference type="InterPro" id="IPR003439">
    <property type="entry name" value="ABC_transporter-like_ATP-bd"/>
</dbReference>
<dbReference type="SUPFAM" id="SSF52540">
    <property type="entry name" value="P-loop containing nucleoside triphosphate hydrolases"/>
    <property type="match status" value="2"/>
</dbReference>
<evidence type="ECO:0000256" key="12">
    <source>
        <dbReference type="HAMAP-Rule" id="MF_00848"/>
    </source>
</evidence>
<feature type="domain" description="ABC transporter" evidence="14">
    <location>
        <begin position="4"/>
        <end position="226"/>
    </location>
</feature>
<comment type="caution">
    <text evidence="15">The sequence shown here is derived from an EMBL/GenBank/DDBJ whole genome shotgun (WGS) entry which is preliminary data.</text>
</comment>
<evidence type="ECO:0000256" key="3">
    <source>
        <dbReference type="ARBA" id="ARBA00022737"/>
    </source>
</evidence>
<dbReference type="PROSITE" id="PS50893">
    <property type="entry name" value="ABC_TRANSPORTER_2"/>
    <property type="match status" value="2"/>
</dbReference>
<evidence type="ECO:0000256" key="6">
    <source>
        <dbReference type="ARBA" id="ARBA00022801"/>
    </source>
</evidence>
<dbReference type="Pfam" id="PF16326">
    <property type="entry name" value="ABC_tran_CTD"/>
    <property type="match status" value="1"/>
</dbReference>
<reference evidence="15 16" key="1">
    <citation type="submission" date="2011-11" db="EMBL/GenBank/DDBJ databases">
        <authorList>
            <person name="Weinstock G."/>
            <person name="Sodergren E."/>
            <person name="Clifton S."/>
            <person name="Fulton L."/>
            <person name="Fulton B."/>
            <person name="Courtney L."/>
            <person name="Fronick C."/>
            <person name="Harrison M."/>
            <person name="Strong C."/>
            <person name="Farmer C."/>
            <person name="Delahaunty K."/>
            <person name="Markovic C."/>
            <person name="Hall O."/>
            <person name="Minx P."/>
            <person name="Tomlinson C."/>
            <person name="Mitreva M."/>
            <person name="Hou S."/>
            <person name="Chen J."/>
            <person name="Wollam A."/>
            <person name="Pepin K.H."/>
            <person name="Johnson M."/>
            <person name="Bhonagiri V."/>
            <person name="Zhang X."/>
            <person name="Suruliraj S."/>
            <person name="Warren W."/>
            <person name="Chinwalla A."/>
            <person name="Mardis E.R."/>
            <person name="Wilson R.K."/>
        </authorList>
    </citation>
    <scope>NUCLEOTIDE SEQUENCE [LARGE SCALE GENOMIC DNA]</scope>
    <source>
        <strain evidence="15 16">YIT 11816</strain>
    </source>
</reference>
<evidence type="ECO:0000256" key="2">
    <source>
        <dbReference type="ARBA" id="ARBA00022490"/>
    </source>
</evidence>
<dbReference type="Gene3D" id="3.40.50.300">
    <property type="entry name" value="P-loop containing nucleotide triphosphate hydrolases"/>
    <property type="match status" value="2"/>
</dbReference>
<proteinExistence type="inferred from homology"/>
<organism evidence="15 16">
    <name type="scientific">Sutterella parvirubra YIT 11816</name>
    <dbReference type="NCBI Taxonomy" id="762967"/>
    <lineage>
        <taxon>Bacteria</taxon>
        <taxon>Pseudomonadati</taxon>
        <taxon>Pseudomonadota</taxon>
        <taxon>Betaproteobacteria</taxon>
        <taxon>Burkholderiales</taxon>
        <taxon>Sutterellaceae</taxon>
        <taxon>Sutterella</taxon>
    </lineage>
</organism>
<name>H3KHH3_9BURK</name>
<dbReference type="GO" id="GO:0043022">
    <property type="term" value="F:ribosome binding"/>
    <property type="evidence" value="ECO:0007669"/>
    <property type="project" value="UniProtKB-UniRule"/>
</dbReference>
<dbReference type="InterPro" id="IPR032524">
    <property type="entry name" value="ABC_tran_C"/>
</dbReference>